<sequence>MKKILIFLTVALVGACALASCSSQKKEDVTNVEPKESPAPEADKVAKKTLEAVLDKDYFFISENSTEAYKESLYRDSNGDPNFSGNTPEMLEEDGPLTPGTYKKIMNEKDYLYGSYYGFKNSHDIVLYYFSGILDGEKKDVQFSLKKEGSDWKISGYNEWLGSWRNKKTDGEIKSLINEGKDKNVMVFHRGESYKSR</sequence>
<dbReference type="PROSITE" id="PS51257">
    <property type="entry name" value="PROKAR_LIPOPROTEIN"/>
    <property type="match status" value="1"/>
</dbReference>
<name>A0A0D1IL80_BACIU</name>
<gene>
    <name evidence="2" type="ORF">SC09_contig10orf00085</name>
</gene>
<feature type="signal peptide" evidence="1">
    <location>
        <begin position="1"/>
        <end position="19"/>
    </location>
</feature>
<keyword evidence="1" id="KW-0732">Signal</keyword>
<evidence type="ECO:0000313" key="3">
    <source>
        <dbReference type="Proteomes" id="UP000032247"/>
    </source>
</evidence>
<proteinExistence type="predicted"/>
<reference evidence="2 3" key="1">
    <citation type="submission" date="2014-12" db="EMBL/GenBank/DDBJ databases">
        <title>Comparative genome analysis of Bacillus coagulans HM-08, Clostridium butyricum HM-68, Bacillus subtilis HM-66 and Bacillus licheniformis BL-09.</title>
        <authorList>
            <person name="Zhang H."/>
        </authorList>
    </citation>
    <scope>NUCLEOTIDE SEQUENCE [LARGE SCALE GENOMIC DNA]</scope>
    <source>
        <strain evidence="2 3">HM-66</strain>
    </source>
</reference>
<dbReference type="PATRIC" id="fig|1423.173.peg.3747"/>
<dbReference type="Proteomes" id="UP000032247">
    <property type="component" value="Unassembled WGS sequence"/>
</dbReference>
<dbReference type="EMBL" id="JXBC01000007">
    <property type="protein sequence ID" value="KIU09893.1"/>
    <property type="molecule type" value="Genomic_DNA"/>
</dbReference>
<evidence type="ECO:0000256" key="1">
    <source>
        <dbReference type="SAM" id="SignalP"/>
    </source>
</evidence>
<feature type="chain" id="PRO_5038353496" evidence="1">
    <location>
        <begin position="20"/>
        <end position="197"/>
    </location>
</feature>
<dbReference type="AlphaFoldDB" id="A0A0D1IL80"/>
<evidence type="ECO:0000313" key="2">
    <source>
        <dbReference type="EMBL" id="KIU09893.1"/>
    </source>
</evidence>
<protein>
    <submittedName>
        <fullName evidence="2">Uncharacterized protein</fullName>
    </submittedName>
</protein>
<accession>A0A0D1IL80</accession>
<organism evidence="2 3">
    <name type="scientific">Bacillus subtilis</name>
    <dbReference type="NCBI Taxonomy" id="1423"/>
    <lineage>
        <taxon>Bacteria</taxon>
        <taxon>Bacillati</taxon>
        <taxon>Bacillota</taxon>
        <taxon>Bacilli</taxon>
        <taxon>Bacillales</taxon>
        <taxon>Bacillaceae</taxon>
        <taxon>Bacillus</taxon>
    </lineage>
</organism>
<comment type="caution">
    <text evidence="2">The sequence shown here is derived from an EMBL/GenBank/DDBJ whole genome shotgun (WGS) entry which is preliminary data.</text>
</comment>